<dbReference type="PANTHER" id="PTHR34573:SF1">
    <property type="entry name" value="VITAMIN K EPOXIDE REDUCTASE DOMAIN-CONTAINING PROTEIN"/>
    <property type="match status" value="1"/>
</dbReference>
<dbReference type="SMART" id="SM00756">
    <property type="entry name" value="VKc"/>
    <property type="match status" value="1"/>
</dbReference>
<keyword evidence="3 10" id="KW-0812">Transmembrane</keyword>
<evidence type="ECO:0000313" key="12">
    <source>
        <dbReference type="EMBL" id="PIT91249.1"/>
    </source>
</evidence>
<dbReference type="InterPro" id="IPR038354">
    <property type="entry name" value="VKOR_sf"/>
</dbReference>
<sequence>MHSRVLSVIALATFGIIDAGYLSWARFTGSSLSCNILNGCNVVAASPESVLFGIMPLSYLGLLFYIGIFALGVLLLVQDAKLFRVLLVLATLGGFLASVYFTYLQAFVINAFCIYCLTSAVLSTLLFGFSIWVYYTKEESPASVAEL</sequence>
<dbReference type="GO" id="GO:0048038">
    <property type="term" value="F:quinone binding"/>
    <property type="evidence" value="ECO:0007669"/>
    <property type="project" value="UniProtKB-KW"/>
</dbReference>
<dbReference type="GO" id="GO:0016020">
    <property type="term" value="C:membrane"/>
    <property type="evidence" value="ECO:0007669"/>
    <property type="project" value="UniProtKB-SubCell"/>
</dbReference>
<organism evidence="12 13">
    <name type="scientific">Candidatus Kaiserbacteria bacterium CG10_big_fil_rev_8_21_14_0_10_49_17</name>
    <dbReference type="NCBI Taxonomy" id="1974609"/>
    <lineage>
        <taxon>Bacteria</taxon>
        <taxon>Candidatus Kaiseribacteriota</taxon>
    </lineage>
</organism>
<feature type="transmembrane region" description="Helical" evidence="10">
    <location>
        <begin position="49"/>
        <end position="75"/>
    </location>
</feature>
<dbReference type="Gene3D" id="1.20.1440.130">
    <property type="entry name" value="VKOR domain"/>
    <property type="match status" value="1"/>
</dbReference>
<gene>
    <name evidence="12" type="ORF">COU17_01315</name>
</gene>
<comment type="caution">
    <text evidence="12">The sequence shown here is derived from an EMBL/GenBank/DDBJ whole genome shotgun (WGS) entry which is preliminary data.</text>
</comment>
<evidence type="ECO:0000256" key="8">
    <source>
        <dbReference type="ARBA" id="ARBA00023157"/>
    </source>
</evidence>
<evidence type="ECO:0000313" key="13">
    <source>
        <dbReference type="Proteomes" id="UP000228809"/>
    </source>
</evidence>
<keyword evidence="6" id="KW-0560">Oxidoreductase</keyword>
<proteinExistence type="inferred from homology"/>
<dbReference type="CDD" id="cd12916">
    <property type="entry name" value="VKOR_1"/>
    <property type="match status" value="1"/>
</dbReference>
<evidence type="ECO:0000256" key="2">
    <source>
        <dbReference type="ARBA" id="ARBA00006214"/>
    </source>
</evidence>
<evidence type="ECO:0000256" key="3">
    <source>
        <dbReference type="ARBA" id="ARBA00022692"/>
    </source>
</evidence>
<evidence type="ECO:0000259" key="11">
    <source>
        <dbReference type="SMART" id="SM00756"/>
    </source>
</evidence>
<evidence type="ECO:0000256" key="1">
    <source>
        <dbReference type="ARBA" id="ARBA00004141"/>
    </source>
</evidence>
<evidence type="ECO:0000256" key="6">
    <source>
        <dbReference type="ARBA" id="ARBA00023002"/>
    </source>
</evidence>
<evidence type="ECO:0000256" key="5">
    <source>
        <dbReference type="ARBA" id="ARBA00022989"/>
    </source>
</evidence>
<evidence type="ECO:0000256" key="4">
    <source>
        <dbReference type="ARBA" id="ARBA00022719"/>
    </source>
</evidence>
<protein>
    <submittedName>
        <fullName evidence="12">Vitamin K epoxide reductase</fullName>
    </submittedName>
</protein>
<accession>A0A2M6WEN5</accession>
<dbReference type="GO" id="GO:0016491">
    <property type="term" value="F:oxidoreductase activity"/>
    <property type="evidence" value="ECO:0007669"/>
    <property type="project" value="UniProtKB-KW"/>
</dbReference>
<dbReference type="Proteomes" id="UP000228809">
    <property type="component" value="Unassembled WGS sequence"/>
</dbReference>
<feature type="domain" description="Vitamin K epoxide reductase" evidence="11">
    <location>
        <begin position="1"/>
        <end position="134"/>
    </location>
</feature>
<name>A0A2M6WEN5_9BACT</name>
<dbReference type="InterPro" id="IPR012932">
    <property type="entry name" value="VKOR"/>
</dbReference>
<keyword evidence="7 10" id="KW-0472">Membrane</keyword>
<feature type="transmembrane region" description="Helical" evidence="10">
    <location>
        <begin position="107"/>
        <end position="135"/>
    </location>
</feature>
<dbReference type="PANTHER" id="PTHR34573">
    <property type="entry name" value="VKC DOMAIN-CONTAINING PROTEIN"/>
    <property type="match status" value="1"/>
</dbReference>
<keyword evidence="4" id="KW-0874">Quinone</keyword>
<keyword evidence="9" id="KW-0676">Redox-active center</keyword>
<keyword evidence="5 10" id="KW-1133">Transmembrane helix</keyword>
<keyword evidence="8" id="KW-1015">Disulfide bond</keyword>
<reference evidence="13" key="1">
    <citation type="submission" date="2017-09" db="EMBL/GenBank/DDBJ databases">
        <title>Depth-based differentiation of microbial function through sediment-hosted aquifers and enrichment of novel symbionts in the deep terrestrial subsurface.</title>
        <authorList>
            <person name="Probst A.J."/>
            <person name="Ladd B."/>
            <person name="Jarett J.K."/>
            <person name="Geller-Mcgrath D.E."/>
            <person name="Sieber C.M.K."/>
            <person name="Emerson J.B."/>
            <person name="Anantharaman K."/>
            <person name="Thomas B.C."/>
            <person name="Malmstrom R."/>
            <person name="Stieglmeier M."/>
            <person name="Klingl A."/>
            <person name="Woyke T."/>
            <person name="Ryan C.M."/>
            <person name="Banfield J.F."/>
        </authorList>
    </citation>
    <scope>NUCLEOTIDE SEQUENCE [LARGE SCALE GENOMIC DNA]</scope>
</reference>
<evidence type="ECO:0000256" key="10">
    <source>
        <dbReference type="SAM" id="Phobius"/>
    </source>
</evidence>
<dbReference type="EMBL" id="PFBJ01000006">
    <property type="protein sequence ID" value="PIT91249.1"/>
    <property type="molecule type" value="Genomic_DNA"/>
</dbReference>
<evidence type="ECO:0000256" key="9">
    <source>
        <dbReference type="ARBA" id="ARBA00023284"/>
    </source>
</evidence>
<evidence type="ECO:0000256" key="7">
    <source>
        <dbReference type="ARBA" id="ARBA00023136"/>
    </source>
</evidence>
<dbReference type="InterPro" id="IPR044698">
    <property type="entry name" value="VKOR/LTO1"/>
</dbReference>
<comment type="similarity">
    <text evidence="2">Belongs to the VKOR family.</text>
</comment>
<comment type="subcellular location">
    <subcellularLocation>
        <location evidence="1">Membrane</location>
        <topology evidence="1">Multi-pass membrane protein</topology>
    </subcellularLocation>
</comment>
<dbReference type="Pfam" id="PF07884">
    <property type="entry name" value="VKOR"/>
    <property type="match status" value="1"/>
</dbReference>
<dbReference type="AlphaFoldDB" id="A0A2M6WEN5"/>
<feature type="transmembrane region" description="Helical" evidence="10">
    <location>
        <begin position="82"/>
        <end position="101"/>
    </location>
</feature>